<reference evidence="2 3" key="1">
    <citation type="submission" date="2018-10" db="EMBL/GenBank/DDBJ databases">
        <title>Dokdonia luteus sp. nov., isolated from sea water.</title>
        <authorList>
            <person name="Zhou L.Y."/>
            <person name="Du Z.J."/>
        </authorList>
    </citation>
    <scope>NUCLEOTIDE SEQUENCE [LARGE SCALE GENOMIC DNA]</scope>
    <source>
        <strain evidence="2 3">SH27</strain>
    </source>
</reference>
<evidence type="ECO:0000313" key="3">
    <source>
        <dbReference type="Proteomes" id="UP000281985"/>
    </source>
</evidence>
<comment type="caution">
    <text evidence="2">The sequence shown here is derived from an EMBL/GenBank/DDBJ whole genome shotgun (WGS) entry which is preliminary data.</text>
</comment>
<sequence length="213" mass="25060">MKKIIFISIMLCCSICLGQSYFFNKEIIYNCSNARESQDSTYENRRYFINTENSKIVAILIDKGEDRYKMIFRDDKKDRIAEVSLDNFIISENGNLDISRSYLVHNSYHGIRNLKDYEIKAERLDSSTTKFVYSYSKKSNPRNITSHTLHTTDVKFSIHSGIGFGDYYSRLKWDKELKNKLIIRAYTNRKDGSITDDNRLESVRDVQFTILFK</sequence>
<dbReference type="EMBL" id="REFV01000003">
    <property type="protein sequence ID" value="RMB62834.1"/>
    <property type="molecule type" value="Genomic_DNA"/>
</dbReference>
<dbReference type="RefSeq" id="WP_121916468.1">
    <property type="nucleotide sequence ID" value="NZ_REFV01000003.1"/>
</dbReference>
<organism evidence="2 3">
    <name type="scientific">Dokdonia sinensis</name>
    <dbReference type="NCBI Taxonomy" id="2479847"/>
    <lineage>
        <taxon>Bacteria</taxon>
        <taxon>Pseudomonadati</taxon>
        <taxon>Bacteroidota</taxon>
        <taxon>Flavobacteriia</taxon>
        <taxon>Flavobacteriales</taxon>
        <taxon>Flavobacteriaceae</taxon>
        <taxon>Dokdonia</taxon>
    </lineage>
</organism>
<feature type="signal peptide" evidence="1">
    <location>
        <begin position="1"/>
        <end position="18"/>
    </location>
</feature>
<evidence type="ECO:0000313" key="2">
    <source>
        <dbReference type="EMBL" id="RMB62834.1"/>
    </source>
</evidence>
<feature type="chain" id="PRO_5018151725" evidence="1">
    <location>
        <begin position="19"/>
        <end position="213"/>
    </location>
</feature>
<dbReference type="Proteomes" id="UP000281985">
    <property type="component" value="Unassembled WGS sequence"/>
</dbReference>
<name>A0A3M0GDF5_9FLAO</name>
<evidence type="ECO:0000256" key="1">
    <source>
        <dbReference type="SAM" id="SignalP"/>
    </source>
</evidence>
<proteinExistence type="predicted"/>
<dbReference type="AlphaFoldDB" id="A0A3M0GDF5"/>
<protein>
    <submittedName>
        <fullName evidence="2">Uncharacterized protein</fullName>
    </submittedName>
</protein>
<gene>
    <name evidence="2" type="ORF">EAX61_04435</name>
</gene>
<keyword evidence="3" id="KW-1185">Reference proteome</keyword>
<accession>A0A3M0GDF5</accession>
<keyword evidence="1" id="KW-0732">Signal</keyword>